<dbReference type="AlphaFoldDB" id="A0A365XVL9"/>
<sequence>MKLFLTLSAFCCTVGYQTHAQDTSFPGNVGVGTTTPNAYTHGGTNRVLEIMNPGTLTNSQAHLILSSGATANKGSVGSVSWVTPNSTGMKLMAFIGGHISGDATTNTQGNLVFATSAGNGPLQRAVITSNGYLGLGTDNPIRLFTLAADNNPELVFQNNGRLPDQRYYRIYTGGSKTLFGTLKDDGSSGNDQLSIDHLTGNVGIGKTDAQAYFHGGNNRVLEIHNPGTVANSQSHLILSTGATANAGSIGSVTWTVPNAPGAKGVAYIGAIMDKAATTDASGFLVFATADKGLPLERMRISPDGNIGIGAQPQQDYKLAVNGTIGSRKVKVTQETWADMVFDPAYQLPSLNEVAAHIEQNKHLPGIPSAAEVTTRGLDLGEMQKLQMQKIEELTLYIIELNRKLGSQQEQIIRQEAVINALKNKDSKTTVPTE</sequence>
<feature type="signal peptide" evidence="1">
    <location>
        <begin position="1"/>
        <end position="20"/>
    </location>
</feature>
<keyword evidence="3" id="KW-1185">Reference proteome</keyword>
<evidence type="ECO:0000313" key="2">
    <source>
        <dbReference type="EMBL" id="RBL90416.1"/>
    </source>
</evidence>
<dbReference type="RefSeq" id="WP_113619165.1">
    <property type="nucleotide sequence ID" value="NZ_QFFJ01000002.1"/>
</dbReference>
<gene>
    <name evidence="2" type="ORF">DF182_28560</name>
</gene>
<accession>A0A365XVL9</accession>
<dbReference type="EMBL" id="QFFJ01000002">
    <property type="protein sequence ID" value="RBL90416.1"/>
    <property type="molecule type" value="Genomic_DNA"/>
</dbReference>
<evidence type="ECO:0008006" key="4">
    <source>
        <dbReference type="Google" id="ProtNLM"/>
    </source>
</evidence>
<proteinExistence type="predicted"/>
<feature type="chain" id="PRO_5017075107" description="Peptidase S74 domain-containing protein" evidence="1">
    <location>
        <begin position="21"/>
        <end position="433"/>
    </location>
</feature>
<comment type="caution">
    <text evidence="2">The sequence shown here is derived from an EMBL/GenBank/DDBJ whole genome shotgun (WGS) entry which is preliminary data.</text>
</comment>
<organism evidence="2 3">
    <name type="scientific">Chitinophaga flava</name>
    <dbReference type="NCBI Taxonomy" id="2259036"/>
    <lineage>
        <taxon>Bacteria</taxon>
        <taxon>Pseudomonadati</taxon>
        <taxon>Bacteroidota</taxon>
        <taxon>Chitinophagia</taxon>
        <taxon>Chitinophagales</taxon>
        <taxon>Chitinophagaceae</taxon>
        <taxon>Chitinophaga</taxon>
    </lineage>
</organism>
<evidence type="ECO:0000256" key="1">
    <source>
        <dbReference type="SAM" id="SignalP"/>
    </source>
</evidence>
<dbReference type="OrthoDB" id="9793307at2"/>
<dbReference type="Proteomes" id="UP000253410">
    <property type="component" value="Unassembled WGS sequence"/>
</dbReference>
<keyword evidence="1" id="KW-0732">Signal</keyword>
<reference evidence="2 3" key="1">
    <citation type="submission" date="2018-05" db="EMBL/GenBank/DDBJ databases">
        <title>Chitinophaga sp. K3CV102501T nov., isolated from isolated from a monsoon evergreen broad-leaved forest soil.</title>
        <authorList>
            <person name="Lv Y."/>
        </authorList>
    </citation>
    <scope>NUCLEOTIDE SEQUENCE [LARGE SCALE GENOMIC DNA]</scope>
    <source>
        <strain evidence="2 3">GDMCC 1.1325</strain>
    </source>
</reference>
<evidence type="ECO:0000313" key="3">
    <source>
        <dbReference type="Proteomes" id="UP000253410"/>
    </source>
</evidence>
<protein>
    <recommendedName>
        <fullName evidence="4">Peptidase S74 domain-containing protein</fullName>
    </recommendedName>
</protein>
<name>A0A365XVL9_9BACT</name>